<dbReference type="RefSeq" id="WP_022614067.1">
    <property type="nucleotide sequence ID" value="NZ_LK391966.1"/>
</dbReference>
<dbReference type="Proteomes" id="UP000018211">
    <property type="component" value="Unassembled WGS sequence"/>
</dbReference>
<dbReference type="EMBL" id="CAOF01000198">
    <property type="protein sequence ID" value="CCO50197.1"/>
    <property type="molecule type" value="Genomic_DNA"/>
</dbReference>
<protein>
    <submittedName>
        <fullName evidence="1">Uncharacterized protein</fullName>
    </submittedName>
</protein>
<name>A0AAV2W0R0_9VIBR</name>
<dbReference type="AlphaFoldDB" id="A0AAV2W0R0"/>
<gene>
    <name evidence="1" type="ORF">VIBNISOn1_p0034</name>
</gene>
<comment type="caution">
    <text evidence="1">The sequence shown here is derived from an EMBL/GenBank/DDBJ whole genome shotgun (WGS) entry which is preliminary data.</text>
</comment>
<proteinExistence type="predicted"/>
<evidence type="ECO:0000313" key="2">
    <source>
        <dbReference type="Proteomes" id="UP000018211"/>
    </source>
</evidence>
<organism evidence="1 2">
    <name type="scientific">Vibrio nigripulchritudo SOn1</name>
    <dbReference type="NCBI Taxonomy" id="1238450"/>
    <lineage>
        <taxon>Bacteria</taxon>
        <taxon>Pseudomonadati</taxon>
        <taxon>Pseudomonadota</taxon>
        <taxon>Gammaproteobacteria</taxon>
        <taxon>Vibrionales</taxon>
        <taxon>Vibrionaceae</taxon>
        <taxon>Vibrio</taxon>
    </lineage>
</organism>
<evidence type="ECO:0000313" key="1">
    <source>
        <dbReference type="EMBL" id="CCO50197.1"/>
    </source>
</evidence>
<sequence>MRRFLDTTEGKFFKTEAEGGLPKETFNDIGMVDGEQLKLACLQCRRQ</sequence>
<accession>A0AAV2W0R0</accession>
<reference evidence="1 2" key="1">
    <citation type="journal article" date="2013" name="ISME J.">
        <title>Comparative genomics of pathogenic lineages of Vibrio nigripulchritudo identifies virulence-associated traits.</title>
        <authorList>
            <person name="Goudenege D."/>
            <person name="Labreuche Y."/>
            <person name="Krin E."/>
            <person name="Ansquer D."/>
            <person name="Mangenot S."/>
            <person name="Calteau A."/>
            <person name="Medigue C."/>
            <person name="Mazel D."/>
            <person name="Polz M.F."/>
            <person name="Le Roux F."/>
        </authorList>
    </citation>
    <scope>NUCLEOTIDE SEQUENCE [LARGE SCALE GENOMIC DNA]</scope>
    <source>
        <strain evidence="1 2">SOn1</strain>
    </source>
</reference>